<reference evidence="1 2" key="1">
    <citation type="journal article" date="2016" name="J. Microbiol.">
        <title>Dankookia rubra gen. nov., sp. nov., an alphaproteobacterium isolated from sediment of a shallow stream.</title>
        <authorList>
            <person name="Kim W.H."/>
            <person name="Kim D.H."/>
            <person name="Kang K."/>
            <person name="Ahn T.Y."/>
        </authorList>
    </citation>
    <scope>NUCLEOTIDE SEQUENCE [LARGE SCALE GENOMIC DNA]</scope>
    <source>
        <strain evidence="1 2">JCM30602</strain>
    </source>
</reference>
<dbReference type="OrthoDB" id="5477002at2"/>
<dbReference type="SUPFAM" id="SSF55073">
    <property type="entry name" value="Nucleotide cyclase"/>
    <property type="match status" value="1"/>
</dbReference>
<name>A0A4R5QCT1_9PROT</name>
<gene>
    <name evidence="1" type="ORF">E2C06_19160</name>
</gene>
<proteinExistence type="predicted"/>
<accession>A0A4R5QCT1</accession>
<dbReference type="Proteomes" id="UP000295096">
    <property type="component" value="Unassembled WGS sequence"/>
</dbReference>
<dbReference type="Gene3D" id="3.30.70.1230">
    <property type="entry name" value="Nucleotide cyclase"/>
    <property type="match status" value="1"/>
</dbReference>
<dbReference type="InterPro" id="IPR029787">
    <property type="entry name" value="Nucleotide_cyclase"/>
</dbReference>
<dbReference type="AlphaFoldDB" id="A0A4R5QCT1"/>
<comment type="caution">
    <text evidence="1">The sequence shown here is derived from an EMBL/GenBank/DDBJ whole genome shotgun (WGS) entry which is preliminary data.</text>
</comment>
<evidence type="ECO:0000313" key="1">
    <source>
        <dbReference type="EMBL" id="TDH60972.1"/>
    </source>
</evidence>
<evidence type="ECO:0000313" key="2">
    <source>
        <dbReference type="Proteomes" id="UP000295096"/>
    </source>
</evidence>
<dbReference type="EMBL" id="SMSJ01000028">
    <property type="protein sequence ID" value="TDH60972.1"/>
    <property type="molecule type" value="Genomic_DNA"/>
</dbReference>
<sequence length="723" mass="80551">MSTAKPWIVDAAEVHGDDSDLLAQQPIHATAAIREFLSLDGPDRLYVVAPKGYGKTLLLQAKRMLLQRDRKGVLLSPSGQLVDRPPGSLPIWTKEDLGSFVRSYDYWVETWVMAIKITAVKLFRTYAGFAAAWDAAALASALRSPELKEIFDKPQLEVLSEIWMQILHLDRPAFYAVRQDVVGQVNPLFRGIHTGLAFFIDNVDECLERALADTDATVRARTGAAQKERLPGPWTLAQLALARAAFDINRLNSHVRVYAALRREAWLRLADVDAGAAQMNGRVVEIAYTSDDLREIFLRNIDLEPPGRLCDSHAKDPIARFVGMQNVNLTHEISGHREDFFDLVLRHTLLRPRELMAIGNRLSLIPPAQRSSARLVEAVRRAAAENVRFFQAELGLFMTTPSRALFGLIDRNVLHAEDITRIEEEYDKLQDSAEGSHGGERRQPFRALCRMGLVGTLRAAGATAQGGEPDLHQRFIRPDEIVFEDDPGALPRSERYLMHPALDLLIEEAHGTDYVRNSDRHNIVGAARPWVEEPISHFVIVGDIVGSTATAWHPDYNSTYPAMFASWVAEVCGGLGVQHHAVSAGDSVLMVDGSPARLLLAARRLLLRMRRLKEHRRTMRFGAARGVVQGIEGRQRDAAKRPVTGSVLATAARLEKAARHGTVLATDEFWEGACSIWDAAAATRLDDDFKGFRRVDGKFLVQQTRQEPGAMTGLWRIRLIADD</sequence>
<dbReference type="RefSeq" id="WP_133290218.1">
    <property type="nucleotide sequence ID" value="NZ_SMSJ01000028.1"/>
</dbReference>
<organism evidence="1 2">
    <name type="scientific">Dankookia rubra</name>
    <dbReference type="NCBI Taxonomy" id="1442381"/>
    <lineage>
        <taxon>Bacteria</taxon>
        <taxon>Pseudomonadati</taxon>
        <taxon>Pseudomonadota</taxon>
        <taxon>Alphaproteobacteria</taxon>
        <taxon>Acetobacterales</taxon>
        <taxon>Roseomonadaceae</taxon>
        <taxon>Dankookia</taxon>
    </lineage>
</organism>
<keyword evidence="2" id="KW-1185">Reference proteome</keyword>
<protein>
    <submittedName>
        <fullName evidence="1">Uncharacterized protein</fullName>
    </submittedName>
</protein>